<comment type="pathway">
    <text evidence="2">Amino-acid degradation; L-lysine degradation via saccharopine pathway; glutaryl-CoA from L-lysine: step 2/6.</text>
</comment>
<evidence type="ECO:0000259" key="8">
    <source>
        <dbReference type="SMART" id="SM01002"/>
    </source>
</evidence>
<dbReference type="InterPro" id="IPR032095">
    <property type="entry name" value="Sacchrp_dh-like_C"/>
</dbReference>
<evidence type="ECO:0000256" key="7">
    <source>
        <dbReference type="ARBA" id="ARBA00025744"/>
    </source>
</evidence>
<organism evidence="10 11">
    <name type="scientific">Thamnocephalis sphaerospora</name>
    <dbReference type="NCBI Taxonomy" id="78915"/>
    <lineage>
        <taxon>Eukaryota</taxon>
        <taxon>Fungi</taxon>
        <taxon>Fungi incertae sedis</taxon>
        <taxon>Zoopagomycota</taxon>
        <taxon>Zoopagomycotina</taxon>
        <taxon>Zoopagomycetes</taxon>
        <taxon>Zoopagales</taxon>
        <taxon>Sigmoideomycetaceae</taxon>
        <taxon>Thamnocephalis</taxon>
    </lineage>
</organism>
<evidence type="ECO:0000256" key="4">
    <source>
        <dbReference type="ARBA" id="ARBA00023002"/>
    </source>
</evidence>
<feature type="domain" description="Alanine dehydrogenase/pyridine nucleotide transhydrogenase NAD(H)-binding" evidence="8">
    <location>
        <begin position="213"/>
        <end position="407"/>
    </location>
</feature>
<keyword evidence="5" id="KW-0457">Lysine biosynthesis</keyword>
<evidence type="ECO:0000259" key="9">
    <source>
        <dbReference type="SMART" id="SM01003"/>
    </source>
</evidence>
<dbReference type="GO" id="GO:0004753">
    <property type="term" value="F:saccharopine dehydrogenase activity"/>
    <property type="evidence" value="ECO:0007669"/>
    <property type="project" value="TreeGrafter"/>
</dbReference>
<dbReference type="PANTHER" id="PTHR11133">
    <property type="entry name" value="SACCHAROPINE DEHYDROGENASE"/>
    <property type="match status" value="1"/>
</dbReference>
<comment type="similarity">
    <text evidence="7">In the C-terminal section; belongs to the saccharopine dehydrogenase family.</text>
</comment>
<accession>A0A4P9XTH7</accession>
<keyword evidence="3" id="KW-0521">NADP</keyword>
<dbReference type="FunFam" id="3.30.360.10:FF:000008">
    <property type="entry name" value="Alpha-aminoadipic semialdehyde synthase, mitochondrial"/>
    <property type="match status" value="1"/>
</dbReference>
<dbReference type="SUPFAM" id="SSF55347">
    <property type="entry name" value="Glyceraldehyde-3-phosphate dehydrogenase-like, C-terminal domain"/>
    <property type="match status" value="1"/>
</dbReference>
<gene>
    <name evidence="10" type="ORF">THASP1DRAFT_14211</name>
</gene>
<dbReference type="InterPro" id="IPR007886">
    <property type="entry name" value="AlaDH/PNT_N"/>
</dbReference>
<dbReference type="InterPro" id="IPR051168">
    <property type="entry name" value="AASS"/>
</dbReference>
<dbReference type="SUPFAM" id="SSF51735">
    <property type="entry name" value="NAD(P)-binding Rossmann-fold domains"/>
    <property type="match status" value="1"/>
</dbReference>
<dbReference type="SMART" id="SM01002">
    <property type="entry name" value="AlaDh_PNT_C"/>
    <property type="match status" value="1"/>
</dbReference>
<evidence type="ECO:0000256" key="6">
    <source>
        <dbReference type="ARBA" id="ARBA00023268"/>
    </source>
</evidence>
<dbReference type="Gene3D" id="3.40.50.720">
    <property type="entry name" value="NAD(P)-binding Rossmann-like Domain"/>
    <property type="match status" value="3"/>
</dbReference>
<dbReference type="FunFam" id="3.40.50.720:FF:000087">
    <property type="entry name" value="alpha-aminoadipic semialdehyde synthase, mitochondrial"/>
    <property type="match status" value="1"/>
</dbReference>
<evidence type="ECO:0000313" key="11">
    <source>
        <dbReference type="Proteomes" id="UP000271241"/>
    </source>
</evidence>
<dbReference type="STRING" id="78915.A0A4P9XTH7"/>
<dbReference type="GO" id="GO:0005737">
    <property type="term" value="C:cytoplasm"/>
    <property type="evidence" value="ECO:0007669"/>
    <property type="project" value="TreeGrafter"/>
</dbReference>
<dbReference type="SUPFAM" id="SSF52283">
    <property type="entry name" value="Formate/glycerate dehydrogenase catalytic domain-like"/>
    <property type="match status" value="1"/>
</dbReference>
<dbReference type="Pfam" id="PF03435">
    <property type="entry name" value="Sacchrp_dh_NADP"/>
    <property type="match status" value="1"/>
</dbReference>
<feature type="domain" description="Alanine dehydrogenase/pyridine nucleotide transhydrogenase N-terminal" evidence="9">
    <location>
        <begin position="43"/>
        <end position="174"/>
    </location>
</feature>
<dbReference type="FunFam" id="3.40.50.720:FF:000072">
    <property type="entry name" value="Saccharopine dehydrogenase [NADP(+), L-glutamate-forming]"/>
    <property type="match status" value="1"/>
</dbReference>
<dbReference type="GO" id="GO:0033512">
    <property type="term" value="P:L-lysine catabolic process to acetyl-CoA via saccharopine"/>
    <property type="evidence" value="ECO:0007669"/>
    <property type="project" value="UniProtKB-UniPathway"/>
</dbReference>
<protein>
    <submittedName>
        <fullName evidence="10">Saccharopine dehydrogenase-domain-containing protein</fullName>
    </submittedName>
</protein>
<evidence type="ECO:0000256" key="1">
    <source>
        <dbReference type="ARBA" id="ARBA00004682"/>
    </source>
</evidence>
<name>A0A4P9XTH7_9FUNG</name>
<sequence length="937" mass="103074">MSLQVKATRAAVVAHGWRNVRAFASKAAPAYAAASPRLFKSIGLRREDKNRWERRVALTPQHVERLVKELGATVYVQPSDNRTFRDWRYEKAGAVVQEDLSDADVIFGIKEVPVDKLIPNKTYVIFSHTHKGQSYNMPTLQAFLDKNIRLIDYELITNDAGQRTVLFGRHAGMAGMIDGLHGLGLKLLGMGYDSPFMHIGMSHTFKSLASARLALREMGNTIADDGLPDFFQPMTFVFTGTGNVSQGAQEIFRNLPHEFIEPSELEAFVKSKGHAKNKVYGCVVGTKDHIVGKNGSPYDADDFHANPHLYTSDFYKTIAPYTTMLINGVYWEAGRPRLLSTEQLRNIQKRPDCNNRLISIADISCDVEGSLEFMSRMTDIEAPFFYVDTVQGKDHKDVEAPGTQILAVENLPTELPIEASEHFSQALFPIAKELIKGNAKLSALERATICEDGKLHDRHAHLYSRLPGADAAAATQATGAPSPKKQILLLGSGFVAGPLVDYLARSKDFHIRIGSNMLADAKMLAQKHDNASATQVDVSDRQQLSSLIQGADIVVSLVPAYMHTKIAELCIENKTHMVTASYVSPEMRSLDAKAKDAGIVILNEIGLDPGIDHMSAMKIIDEIKAEGGKIRSFTSWCGGLPAPEHSGVPLAYKFSWSPRGVLTAAKNNATFKMDGKLRTIPGDSLLANSFEDVKILPGYALEGLANRDSLGYADMYGIGPNEQLETMFRGTLRYKGYARLLDAFRKLGFLSLDATSQTQKFASWVPSSKRITNADRIQTIAHRLQLTRDNPLLQEVVSAMRYLHLLPSTSAEGVRELSAATPLDGLSTVLADRLAYAPGERDLVLMHHEFGVERGDGRLEKHTSTLATYGTFGETTAMANTVGLPAAMGTELILRGGLKERGVLAPTMREVYLPVLQLLEHEGVRMIEKQMPVDALV</sequence>
<dbReference type="PANTHER" id="PTHR11133:SF22">
    <property type="entry name" value="ALPHA-AMINOADIPIC SEMIALDEHYDE SYNTHASE, MITOCHONDRIAL"/>
    <property type="match status" value="1"/>
</dbReference>
<comment type="pathway">
    <text evidence="1">Amino-acid degradation; L-lysine degradation via saccharopine pathway; glutaryl-CoA from L-lysine: step 1/6.</text>
</comment>
<keyword evidence="5" id="KW-0028">Amino-acid biosynthesis</keyword>
<evidence type="ECO:0000256" key="2">
    <source>
        <dbReference type="ARBA" id="ARBA00004720"/>
    </source>
</evidence>
<dbReference type="InterPro" id="IPR007698">
    <property type="entry name" value="AlaDH/PNT_NAD(H)-bd"/>
</dbReference>
<dbReference type="GO" id="GO:0019878">
    <property type="term" value="P:lysine biosynthetic process via aminoadipic acid"/>
    <property type="evidence" value="ECO:0007669"/>
    <property type="project" value="TreeGrafter"/>
</dbReference>
<proteinExistence type="inferred from homology"/>
<dbReference type="CDD" id="cd12189">
    <property type="entry name" value="LKR_SDH_like"/>
    <property type="match status" value="1"/>
</dbReference>
<dbReference type="OrthoDB" id="10059875at2759"/>
<dbReference type="Proteomes" id="UP000271241">
    <property type="component" value="Unassembled WGS sequence"/>
</dbReference>
<keyword evidence="4" id="KW-0560">Oxidoreductase</keyword>
<dbReference type="InterPro" id="IPR005097">
    <property type="entry name" value="Sacchrp_dh_NADP-bd"/>
</dbReference>
<evidence type="ECO:0000313" key="10">
    <source>
        <dbReference type="EMBL" id="RKP09467.1"/>
    </source>
</evidence>
<keyword evidence="11" id="KW-1185">Reference proteome</keyword>
<dbReference type="Pfam" id="PF16653">
    <property type="entry name" value="Sacchrp_dh_C"/>
    <property type="match status" value="1"/>
</dbReference>
<dbReference type="AlphaFoldDB" id="A0A4P9XTH7"/>
<evidence type="ECO:0000256" key="3">
    <source>
        <dbReference type="ARBA" id="ARBA00022857"/>
    </source>
</evidence>
<evidence type="ECO:0000256" key="5">
    <source>
        <dbReference type="ARBA" id="ARBA00023154"/>
    </source>
</evidence>
<dbReference type="SMART" id="SM01003">
    <property type="entry name" value="AlaDh_PNT_N"/>
    <property type="match status" value="1"/>
</dbReference>
<dbReference type="Pfam" id="PF05222">
    <property type="entry name" value="AlaDh_PNT_N"/>
    <property type="match status" value="1"/>
</dbReference>
<dbReference type="Gene3D" id="1.10.1870.10">
    <property type="entry name" value="Domain 3, Saccharopine reductase"/>
    <property type="match status" value="1"/>
</dbReference>
<reference evidence="11" key="1">
    <citation type="journal article" date="2018" name="Nat. Microbiol.">
        <title>Leveraging single-cell genomics to expand the fungal tree of life.</title>
        <authorList>
            <person name="Ahrendt S.R."/>
            <person name="Quandt C.A."/>
            <person name="Ciobanu D."/>
            <person name="Clum A."/>
            <person name="Salamov A."/>
            <person name="Andreopoulos B."/>
            <person name="Cheng J.F."/>
            <person name="Woyke T."/>
            <person name="Pelin A."/>
            <person name="Henrissat B."/>
            <person name="Reynolds N.K."/>
            <person name="Benny G.L."/>
            <person name="Smith M.E."/>
            <person name="James T.Y."/>
            <person name="Grigoriev I.V."/>
        </authorList>
    </citation>
    <scope>NUCLEOTIDE SEQUENCE [LARGE SCALE GENOMIC DNA]</scope>
    <source>
        <strain evidence="11">RSA 1356</strain>
    </source>
</reference>
<dbReference type="UniPathway" id="UPA00868">
    <property type="reaction ID" value="UER00835"/>
</dbReference>
<dbReference type="Gene3D" id="3.30.360.10">
    <property type="entry name" value="Dihydrodipicolinate Reductase, domain 2"/>
    <property type="match status" value="1"/>
</dbReference>
<dbReference type="EMBL" id="KZ992512">
    <property type="protein sequence ID" value="RKP09467.1"/>
    <property type="molecule type" value="Genomic_DNA"/>
</dbReference>
<dbReference type="InterPro" id="IPR036291">
    <property type="entry name" value="NAD(P)-bd_dom_sf"/>
</dbReference>
<keyword evidence="6" id="KW-0511">Multifunctional enzyme</keyword>